<feature type="region of interest" description="Disordered" evidence="1">
    <location>
        <begin position="1"/>
        <end position="130"/>
    </location>
</feature>
<evidence type="ECO:0000256" key="1">
    <source>
        <dbReference type="SAM" id="MobiDB-lite"/>
    </source>
</evidence>
<dbReference type="AlphaFoldDB" id="A0A2T4C9X7"/>
<proteinExistence type="predicted"/>
<feature type="compositionally biased region" description="Basic and acidic residues" evidence="1">
    <location>
        <begin position="55"/>
        <end position="64"/>
    </location>
</feature>
<name>A0A2T4C9X7_TRILO</name>
<sequence>MHESRGEGGGEDDEDDEDEGRRERERERDGDRSSSESFTKLPISPVAGSCGGGMGKKEQEESQGRRARQSSQVPRTQDPEPRTLQQPSSQSCPMGSRGAGRVKPRRTNEKAMTGKWAGRRRGSVRSTSRP</sequence>
<reference evidence="2 3" key="1">
    <citation type="submission" date="2016-07" db="EMBL/GenBank/DDBJ databases">
        <title>Multiple horizontal gene transfer events from other fungi enriched the ability of initially mycotrophic Trichoderma (Ascomycota) to feed on dead plant biomass.</title>
        <authorList>
            <consortium name="DOE Joint Genome Institute"/>
            <person name="Aerts A."/>
            <person name="Atanasova L."/>
            <person name="Chenthamara K."/>
            <person name="Zhang J."/>
            <person name="Grujic M."/>
            <person name="Henrissat B."/>
            <person name="Kuo A."/>
            <person name="Salamov A."/>
            <person name="Lipzen A."/>
            <person name="Labutti K."/>
            <person name="Barry K."/>
            <person name="Miao Y."/>
            <person name="Rahimi M.J."/>
            <person name="Shen Q."/>
            <person name="Grigoriev I.V."/>
            <person name="Kubicek C.P."/>
            <person name="Druzhinina I.S."/>
        </authorList>
    </citation>
    <scope>NUCLEOTIDE SEQUENCE [LARGE SCALE GENOMIC DNA]</scope>
    <source>
        <strain evidence="2 3">ATCC 18648</strain>
    </source>
</reference>
<dbReference type="Proteomes" id="UP000240760">
    <property type="component" value="Unassembled WGS sequence"/>
</dbReference>
<keyword evidence="3" id="KW-1185">Reference proteome</keyword>
<feature type="compositionally biased region" description="Basic and acidic residues" evidence="1">
    <location>
        <begin position="19"/>
        <end position="34"/>
    </location>
</feature>
<gene>
    <name evidence="2" type="ORF">M440DRAFT_259636</name>
</gene>
<feature type="compositionally biased region" description="Polar residues" evidence="1">
    <location>
        <begin position="83"/>
        <end position="93"/>
    </location>
</feature>
<accession>A0A2T4C9X7</accession>
<evidence type="ECO:0000313" key="2">
    <source>
        <dbReference type="EMBL" id="PTB78376.1"/>
    </source>
</evidence>
<dbReference type="EMBL" id="KZ679129">
    <property type="protein sequence ID" value="PTB78376.1"/>
    <property type="molecule type" value="Genomic_DNA"/>
</dbReference>
<protein>
    <submittedName>
        <fullName evidence="2">Uncharacterized protein</fullName>
    </submittedName>
</protein>
<evidence type="ECO:0000313" key="3">
    <source>
        <dbReference type="Proteomes" id="UP000240760"/>
    </source>
</evidence>
<feature type="compositionally biased region" description="Acidic residues" evidence="1">
    <location>
        <begin position="9"/>
        <end position="18"/>
    </location>
</feature>
<organism evidence="2 3">
    <name type="scientific">Trichoderma longibrachiatum ATCC 18648</name>
    <dbReference type="NCBI Taxonomy" id="983965"/>
    <lineage>
        <taxon>Eukaryota</taxon>
        <taxon>Fungi</taxon>
        <taxon>Dikarya</taxon>
        <taxon>Ascomycota</taxon>
        <taxon>Pezizomycotina</taxon>
        <taxon>Sordariomycetes</taxon>
        <taxon>Hypocreomycetidae</taxon>
        <taxon>Hypocreales</taxon>
        <taxon>Hypocreaceae</taxon>
        <taxon>Trichoderma</taxon>
    </lineage>
</organism>